<dbReference type="PANTHER" id="PTHR10609">
    <property type="entry name" value="BIOTINIDASE-RELATED"/>
    <property type="match status" value="1"/>
</dbReference>
<reference evidence="4" key="3">
    <citation type="submission" date="2023-05" db="EMBL/GenBank/DDBJ databases">
        <authorList>
            <person name="Smith C.H."/>
        </authorList>
    </citation>
    <scope>NUCLEOTIDE SEQUENCE</scope>
    <source>
        <strain evidence="4">CHS0354</strain>
        <tissue evidence="4">Mantle</tissue>
    </source>
</reference>
<dbReference type="InterPro" id="IPR003010">
    <property type="entry name" value="C-N_Hydrolase"/>
</dbReference>
<evidence type="ECO:0000259" key="3">
    <source>
        <dbReference type="PROSITE" id="PS50263"/>
    </source>
</evidence>
<keyword evidence="5" id="KW-1185">Reference proteome</keyword>
<comment type="caution">
    <text evidence="4">The sequence shown here is derived from an EMBL/GenBank/DDBJ whole genome shotgun (WGS) entry which is preliminary data.</text>
</comment>
<dbReference type="AlphaFoldDB" id="A0AAE0SMF4"/>
<dbReference type="EMBL" id="JAEAOA010002342">
    <property type="protein sequence ID" value="KAK3594128.1"/>
    <property type="molecule type" value="Genomic_DNA"/>
</dbReference>
<evidence type="ECO:0000256" key="2">
    <source>
        <dbReference type="ARBA" id="ARBA00022801"/>
    </source>
</evidence>
<keyword evidence="2" id="KW-0378">Hydrolase</keyword>
<comment type="similarity">
    <text evidence="1">Belongs to the carbon-nitrogen hydrolase superfamily. BTD/VNN family.</text>
</comment>
<sequence>MNINGGARIIVFPEYGLYGLGWTRQTIAPYLEVVPDPNIQKWNPCDKPALYISTEVQHTLSCIAKHSFIYVVANMGARLPCMRSSSKCPVDHQYQYSTNVVYGPDGDFLARYFKYNLYTEEKHFDKPQKVDLTTFETPFGRFGTFSSLDIFYYDPAISLIEKMNITNIAFPTAWSDELPLLSAIEFHSAFAVGMASNFLVANLHLPTIGYHGSGLYWPWDTSVCAVYYYNDSLASSGYLVVDTVKACAPSQDFITRRPSGSKSRLKYESPNHLEMFEAIINGDSFTAISLTSSYGAFNVCQHELCCNLEYEGEFAPGELFALGAFDGMHTKEESYYLQACVFIKCANISKESCGVSTKESLSYMSKMSFFGNFTSKYVLPEVLTSQNGVQGLEPQTWSYGGALIIDVGLNGGPLSISLLSIDYLRDV</sequence>
<dbReference type="GO" id="GO:0016787">
    <property type="term" value="F:hydrolase activity"/>
    <property type="evidence" value="ECO:0007669"/>
    <property type="project" value="UniProtKB-KW"/>
</dbReference>
<dbReference type="Gene3D" id="3.60.110.10">
    <property type="entry name" value="Carbon-nitrogen hydrolase"/>
    <property type="match status" value="1"/>
</dbReference>
<dbReference type="SUPFAM" id="SSF56317">
    <property type="entry name" value="Carbon-nitrogen hydrolase"/>
    <property type="match status" value="1"/>
</dbReference>
<dbReference type="Pfam" id="PF19018">
    <property type="entry name" value="Vanin_C"/>
    <property type="match status" value="1"/>
</dbReference>
<evidence type="ECO:0000313" key="5">
    <source>
        <dbReference type="Proteomes" id="UP001195483"/>
    </source>
</evidence>
<proteinExistence type="inferred from homology"/>
<gene>
    <name evidence="4" type="ORF">CHS0354_040899</name>
</gene>
<evidence type="ECO:0000256" key="1">
    <source>
        <dbReference type="ARBA" id="ARBA00008225"/>
    </source>
</evidence>
<dbReference type="Proteomes" id="UP001195483">
    <property type="component" value="Unassembled WGS sequence"/>
</dbReference>
<dbReference type="InterPro" id="IPR036526">
    <property type="entry name" value="C-N_Hydrolase_sf"/>
</dbReference>
<feature type="domain" description="CN hydrolase" evidence="3">
    <location>
        <begin position="1"/>
        <end position="245"/>
    </location>
</feature>
<protein>
    <recommendedName>
        <fullName evidence="3">CN hydrolase domain-containing protein</fullName>
    </recommendedName>
</protein>
<accession>A0AAE0SMF4</accession>
<dbReference type="Pfam" id="PF00795">
    <property type="entry name" value="CN_hydrolase"/>
    <property type="match status" value="1"/>
</dbReference>
<organism evidence="4 5">
    <name type="scientific">Potamilus streckersoni</name>
    <dbReference type="NCBI Taxonomy" id="2493646"/>
    <lineage>
        <taxon>Eukaryota</taxon>
        <taxon>Metazoa</taxon>
        <taxon>Spiralia</taxon>
        <taxon>Lophotrochozoa</taxon>
        <taxon>Mollusca</taxon>
        <taxon>Bivalvia</taxon>
        <taxon>Autobranchia</taxon>
        <taxon>Heteroconchia</taxon>
        <taxon>Palaeoheterodonta</taxon>
        <taxon>Unionida</taxon>
        <taxon>Unionoidea</taxon>
        <taxon>Unionidae</taxon>
        <taxon>Ambleminae</taxon>
        <taxon>Lampsilini</taxon>
        <taxon>Potamilus</taxon>
    </lineage>
</organism>
<reference evidence="4" key="1">
    <citation type="journal article" date="2021" name="Genome Biol. Evol.">
        <title>A High-Quality Reference Genome for a Parasitic Bivalve with Doubly Uniparental Inheritance (Bivalvia: Unionida).</title>
        <authorList>
            <person name="Smith C.H."/>
        </authorList>
    </citation>
    <scope>NUCLEOTIDE SEQUENCE</scope>
    <source>
        <strain evidence="4">CHS0354</strain>
    </source>
</reference>
<reference evidence="4" key="2">
    <citation type="journal article" date="2021" name="Genome Biol. Evol.">
        <title>Developing a high-quality reference genome for a parasitic bivalve with doubly uniparental inheritance (Bivalvia: Unionida).</title>
        <authorList>
            <person name="Smith C.H."/>
        </authorList>
    </citation>
    <scope>NUCLEOTIDE SEQUENCE</scope>
    <source>
        <strain evidence="4">CHS0354</strain>
        <tissue evidence="4">Mantle</tissue>
    </source>
</reference>
<dbReference type="InterPro" id="IPR040154">
    <property type="entry name" value="Biotinidase/VNN"/>
</dbReference>
<dbReference type="InterPro" id="IPR043957">
    <property type="entry name" value="Vanin_C"/>
</dbReference>
<name>A0AAE0SMF4_9BIVA</name>
<evidence type="ECO:0000313" key="4">
    <source>
        <dbReference type="EMBL" id="KAK3594128.1"/>
    </source>
</evidence>
<dbReference type="PANTHER" id="PTHR10609:SF27">
    <property type="entry name" value="CN HYDROLASE DOMAIN-CONTAINING PROTEIN-RELATED"/>
    <property type="match status" value="1"/>
</dbReference>
<dbReference type="PROSITE" id="PS50263">
    <property type="entry name" value="CN_HYDROLASE"/>
    <property type="match status" value="1"/>
</dbReference>